<dbReference type="EC" id="3.4.23.-" evidence="4"/>
<protein>
    <submittedName>
        <fullName evidence="3">A24 family peptidase</fullName>
        <ecNumber evidence="4">3.4.23.-</ecNumber>
    </submittedName>
</protein>
<comment type="caution">
    <text evidence="3">The sequence shown here is derived from an EMBL/GenBank/DDBJ whole genome shotgun (WGS) entry which is preliminary data.</text>
</comment>
<keyword evidence="4" id="KW-0378">Hydrolase</keyword>
<dbReference type="GO" id="GO:0004190">
    <property type="term" value="F:aspartic-type endopeptidase activity"/>
    <property type="evidence" value="ECO:0007669"/>
    <property type="project" value="InterPro"/>
</dbReference>
<dbReference type="AlphaFoldDB" id="A0A9X3M8B8"/>
<gene>
    <name evidence="3" type="ORF">L8V01_00875</name>
    <name evidence="4" type="ORF">RAE13_00030</name>
</gene>
<proteinExistence type="predicted"/>
<name>A0A9X3M8B8_9CORY</name>
<dbReference type="Proteomes" id="UP001146430">
    <property type="component" value="Unassembled WGS sequence"/>
</dbReference>
<dbReference type="Pfam" id="PF01478">
    <property type="entry name" value="Peptidase_A24"/>
    <property type="match status" value="1"/>
</dbReference>
<feature type="transmembrane region" description="Helical" evidence="1">
    <location>
        <begin position="63"/>
        <end position="88"/>
    </location>
</feature>
<evidence type="ECO:0000313" key="3">
    <source>
        <dbReference type="EMBL" id="MCZ9306044.1"/>
    </source>
</evidence>
<sequence>MLSWWDVRQRRLPDWLTLPAAALSLTVANWNGLWWPGIYLVLGLAHAGVGGGDIKLALPLGMLVGHVAGFMGVVAASGCASILTLFGLRGLGIRKARMAPRCCLPRPLSWCVYTLFEGVEEYIAGPSSYWIGHAVR</sequence>
<reference evidence="4 6" key="2">
    <citation type="submission" date="2023-08" db="EMBL/GenBank/DDBJ databases">
        <title>Genomic characterization of the C. tuberculostearicum species complex, a ubiquitous member of the human skin microbiome.</title>
        <authorList>
            <person name="Ahmed N."/>
            <person name="Deming C."/>
            <person name="Conlan S."/>
            <person name="Segre J."/>
        </authorList>
    </citation>
    <scope>NUCLEOTIDE SEQUENCE [LARGE SCALE GENOMIC DNA]</scope>
    <source>
        <strain evidence="4 6">CTNIH19</strain>
    </source>
</reference>
<evidence type="ECO:0000313" key="5">
    <source>
        <dbReference type="Proteomes" id="UP001146430"/>
    </source>
</evidence>
<reference evidence="3" key="1">
    <citation type="submission" date="2022-02" db="EMBL/GenBank/DDBJ databases">
        <title>Corynebacterium sp. from urogenital microbiome.</title>
        <authorList>
            <person name="Cappelli E.A."/>
            <person name="Ribeiro T.G."/>
            <person name="Peixe L."/>
        </authorList>
    </citation>
    <scope>NUCLEOTIDE SEQUENCE</scope>
    <source>
        <strain evidence="3">C8Ua_181</strain>
    </source>
</reference>
<dbReference type="InterPro" id="IPR000045">
    <property type="entry name" value="Prepilin_IV_endopep_pep"/>
</dbReference>
<keyword evidence="6" id="KW-1185">Reference proteome</keyword>
<dbReference type="EMBL" id="JAVBID010000001">
    <property type="protein sequence ID" value="MDV2422808.1"/>
    <property type="molecule type" value="Genomic_DNA"/>
</dbReference>
<dbReference type="GO" id="GO:0016020">
    <property type="term" value="C:membrane"/>
    <property type="evidence" value="ECO:0007669"/>
    <property type="project" value="InterPro"/>
</dbReference>
<dbReference type="Proteomes" id="UP001185631">
    <property type="component" value="Unassembled WGS sequence"/>
</dbReference>
<evidence type="ECO:0000259" key="2">
    <source>
        <dbReference type="Pfam" id="PF01478"/>
    </source>
</evidence>
<feature type="domain" description="Prepilin type IV endopeptidase peptidase" evidence="2">
    <location>
        <begin position="2"/>
        <end position="84"/>
    </location>
</feature>
<dbReference type="Gene3D" id="1.20.120.1220">
    <property type="match status" value="1"/>
</dbReference>
<evidence type="ECO:0000256" key="1">
    <source>
        <dbReference type="SAM" id="Phobius"/>
    </source>
</evidence>
<keyword evidence="1" id="KW-1133">Transmembrane helix</keyword>
<organism evidence="3 5">
    <name type="scientific">Corynebacterium curieae</name>
    <dbReference type="NCBI Taxonomy" id="2913500"/>
    <lineage>
        <taxon>Bacteria</taxon>
        <taxon>Bacillati</taxon>
        <taxon>Actinomycetota</taxon>
        <taxon>Actinomycetes</taxon>
        <taxon>Mycobacteriales</taxon>
        <taxon>Corynebacteriaceae</taxon>
        <taxon>Corynebacterium</taxon>
    </lineage>
</organism>
<accession>A0A9X3M8B8</accession>
<keyword evidence="1" id="KW-0472">Membrane</keyword>
<evidence type="ECO:0000313" key="6">
    <source>
        <dbReference type="Proteomes" id="UP001185631"/>
    </source>
</evidence>
<keyword evidence="1" id="KW-0812">Transmembrane</keyword>
<dbReference type="EMBL" id="JAKMUU010000001">
    <property type="protein sequence ID" value="MCZ9306044.1"/>
    <property type="molecule type" value="Genomic_DNA"/>
</dbReference>
<evidence type="ECO:0000313" key="4">
    <source>
        <dbReference type="EMBL" id="MDV2422808.1"/>
    </source>
</evidence>